<evidence type="ECO:0000256" key="1">
    <source>
        <dbReference type="SAM" id="Phobius"/>
    </source>
</evidence>
<proteinExistence type="predicted"/>
<keyword evidence="1" id="KW-0812">Transmembrane</keyword>
<dbReference type="PANTHER" id="PTHR32026">
    <property type="entry name" value="METHYLTRANSFERASE-LIKE PROTEIN 24"/>
    <property type="match status" value="1"/>
</dbReference>
<reference evidence="3 4" key="1">
    <citation type="journal article" date="2024" name="BMC Genomics">
        <title>Genome assembly of redclaw crayfish (Cherax quadricarinatus) provides insights into its immune adaptation and hypoxia tolerance.</title>
        <authorList>
            <person name="Liu Z."/>
            <person name="Zheng J."/>
            <person name="Li H."/>
            <person name="Fang K."/>
            <person name="Wang S."/>
            <person name="He J."/>
            <person name="Zhou D."/>
            <person name="Weng S."/>
            <person name="Chi M."/>
            <person name="Gu Z."/>
            <person name="He J."/>
            <person name="Li F."/>
            <person name="Wang M."/>
        </authorList>
    </citation>
    <scope>NUCLEOTIDE SEQUENCE [LARGE SCALE GENOMIC DNA]</scope>
    <source>
        <strain evidence="3">ZL_2023a</strain>
    </source>
</reference>
<evidence type="ECO:0000313" key="3">
    <source>
        <dbReference type="EMBL" id="KAK8737758.1"/>
    </source>
</evidence>
<dbReference type="Proteomes" id="UP001445076">
    <property type="component" value="Unassembled WGS sequence"/>
</dbReference>
<dbReference type="AlphaFoldDB" id="A0AAW0WZJ8"/>
<dbReference type="InterPro" id="IPR026913">
    <property type="entry name" value="METTL24"/>
</dbReference>
<keyword evidence="4" id="KW-1185">Reference proteome</keyword>
<keyword evidence="1" id="KW-1133">Transmembrane helix</keyword>
<dbReference type="EMBL" id="JARKIK010000041">
    <property type="protein sequence ID" value="KAK8737758.1"/>
    <property type="molecule type" value="Genomic_DNA"/>
</dbReference>
<organism evidence="3 4">
    <name type="scientific">Cherax quadricarinatus</name>
    <name type="common">Australian red claw crayfish</name>
    <dbReference type="NCBI Taxonomy" id="27406"/>
    <lineage>
        <taxon>Eukaryota</taxon>
        <taxon>Metazoa</taxon>
        <taxon>Ecdysozoa</taxon>
        <taxon>Arthropoda</taxon>
        <taxon>Crustacea</taxon>
        <taxon>Multicrustacea</taxon>
        <taxon>Malacostraca</taxon>
        <taxon>Eumalacostraca</taxon>
        <taxon>Eucarida</taxon>
        <taxon>Decapoda</taxon>
        <taxon>Pleocyemata</taxon>
        <taxon>Astacidea</taxon>
        <taxon>Parastacoidea</taxon>
        <taxon>Parastacidae</taxon>
        <taxon>Cherax</taxon>
    </lineage>
</organism>
<feature type="transmembrane region" description="Helical" evidence="1">
    <location>
        <begin position="21"/>
        <end position="42"/>
    </location>
</feature>
<dbReference type="PANTHER" id="PTHR32026:SF10">
    <property type="entry name" value="METHYLTRANSFERASE-LIKE PROTEIN 24-RELATED"/>
    <property type="match status" value="1"/>
</dbReference>
<protein>
    <recommendedName>
        <fullName evidence="2">Methyltransferase domain-containing protein</fullName>
    </recommendedName>
</protein>
<accession>A0AAW0WZJ8</accession>
<gene>
    <name evidence="3" type="ORF">OTU49_004226</name>
</gene>
<name>A0AAW0WZJ8_CHEQU</name>
<feature type="domain" description="Methyltransferase" evidence="2">
    <location>
        <begin position="158"/>
        <end position="329"/>
    </location>
</feature>
<comment type="caution">
    <text evidence="3">The sequence shown here is derived from an EMBL/GenBank/DDBJ whole genome shotgun (WGS) entry which is preliminary data.</text>
</comment>
<dbReference type="Pfam" id="PF13383">
    <property type="entry name" value="Methyltransf_22"/>
    <property type="match status" value="1"/>
</dbReference>
<evidence type="ECO:0000259" key="2">
    <source>
        <dbReference type="Pfam" id="PF13383"/>
    </source>
</evidence>
<dbReference type="InterPro" id="IPR025714">
    <property type="entry name" value="Methyltranfer_dom"/>
</dbReference>
<evidence type="ECO:0000313" key="4">
    <source>
        <dbReference type="Proteomes" id="UP001445076"/>
    </source>
</evidence>
<sequence length="414" mass="48053">MTVLSICKNCNALMKILIRKFHCGVCVTGTWSLLLVLGYLLMQHPTPQPREEHESLHFLTRRAYLVQGKYLSKYLPYVVVPVVEETLVMGNVLTQTSERVMLRPVTLRHSEPPRTTISYLIRVMPPMFANMPKDGAEWKPWGPKLKTISDYFRYLQTPQTSCHKLIRLGGSYCIAKKDHQYHFDGHKYVCVDSAMELLGNRDPQACLVLSFGTERDTSFDESASVIPCEIHMFDVLNYNPELAKFNDSVYFHVEGLSDKNIVKFYSNLNITNRLDTLRGHIFKHKLFPRPINILKVDIEDSEWEAFRDIAQDPLFDIVGQVAIEVHALQVAYLYKTPEEKLRALQDRYDVLRMIEARGFRRVLYWDNDQSTFLYDDDGTKLQTVGELLYVNTNWYNMTFKKELAAAGITYRRAK</sequence>
<keyword evidence="1" id="KW-0472">Membrane</keyword>